<sequence length="41" mass="4616">MHNSDLPADYEIGVLMTVKEEFVRVIRLSVKTHGLSGTDKE</sequence>
<accession>A0ABX9S0K2</accession>
<comment type="caution">
    <text evidence="1">The sequence shown here is derived from an EMBL/GenBank/DDBJ whole genome shotgun (WGS) entry which is preliminary data.</text>
</comment>
<organism evidence="1 2">
    <name type="scientific">Yokenella regensburgei</name>
    <dbReference type="NCBI Taxonomy" id="158877"/>
    <lineage>
        <taxon>Bacteria</taxon>
        <taxon>Pseudomonadati</taxon>
        <taxon>Pseudomonadota</taxon>
        <taxon>Gammaproteobacteria</taxon>
        <taxon>Enterobacterales</taxon>
        <taxon>Enterobacteriaceae</taxon>
        <taxon>Yokenella</taxon>
    </lineage>
</organism>
<evidence type="ECO:0000313" key="1">
    <source>
        <dbReference type="EMBL" id="RKR54644.1"/>
    </source>
</evidence>
<protein>
    <submittedName>
        <fullName evidence="1">Uncharacterized protein</fullName>
    </submittedName>
</protein>
<dbReference type="EMBL" id="RBIZ01000004">
    <property type="protein sequence ID" value="RKR54644.1"/>
    <property type="molecule type" value="Genomic_DNA"/>
</dbReference>
<dbReference type="Proteomes" id="UP000267341">
    <property type="component" value="Unassembled WGS sequence"/>
</dbReference>
<keyword evidence="2" id="KW-1185">Reference proteome</keyword>
<evidence type="ECO:0000313" key="2">
    <source>
        <dbReference type="Proteomes" id="UP000267341"/>
    </source>
</evidence>
<reference evidence="1 2" key="1">
    <citation type="submission" date="2018-10" db="EMBL/GenBank/DDBJ databases">
        <title>Genomic Encyclopedia of Type Strains, Phase IV (KMG-IV): sequencing the most valuable type-strain genomes for metagenomic binning, comparative biology and taxonomic classification.</title>
        <authorList>
            <person name="Goeker M."/>
        </authorList>
    </citation>
    <scope>NUCLEOTIDE SEQUENCE [LARGE SCALE GENOMIC DNA]</scope>
    <source>
        <strain evidence="1 2">DSM 5079</strain>
    </source>
</reference>
<gene>
    <name evidence="1" type="ORF">C7387_2810</name>
</gene>
<name>A0ABX9S0K2_9ENTR</name>
<dbReference type="GeneID" id="79383190"/>
<proteinExistence type="predicted"/>
<dbReference type="RefSeq" id="WP_276329988.1">
    <property type="nucleotide sequence ID" value="NZ_RBIZ01000004.1"/>
</dbReference>